<dbReference type="InterPro" id="IPR012902">
    <property type="entry name" value="N_methyl_site"/>
</dbReference>
<dbReference type="KEGG" id="rul:UC8_21250"/>
<accession>A0A5B9QQD3</accession>
<dbReference type="InterPro" id="IPR045584">
    <property type="entry name" value="Pilin-like"/>
</dbReference>
<dbReference type="NCBIfam" id="TIGR02532">
    <property type="entry name" value="IV_pilin_GFxxxE"/>
    <property type="match status" value="1"/>
</dbReference>
<reference evidence="2 3" key="1">
    <citation type="submission" date="2019-08" db="EMBL/GenBank/DDBJ databases">
        <title>Deep-cultivation of Planctomycetes and their phenomic and genomic characterization uncovers novel biology.</title>
        <authorList>
            <person name="Wiegand S."/>
            <person name="Jogler M."/>
            <person name="Boedeker C."/>
            <person name="Pinto D."/>
            <person name="Vollmers J."/>
            <person name="Rivas-Marin E."/>
            <person name="Kohn T."/>
            <person name="Peeters S.H."/>
            <person name="Heuer A."/>
            <person name="Rast P."/>
            <person name="Oberbeckmann S."/>
            <person name="Bunk B."/>
            <person name="Jeske O."/>
            <person name="Meyerdierks A."/>
            <person name="Storesund J.E."/>
            <person name="Kallscheuer N."/>
            <person name="Luecker S."/>
            <person name="Lage O.M."/>
            <person name="Pohl T."/>
            <person name="Merkel B.J."/>
            <person name="Hornburger P."/>
            <person name="Mueller R.-W."/>
            <person name="Bruemmer F."/>
            <person name="Labrenz M."/>
            <person name="Spormann A.M."/>
            <person name="Op den Camp H."/>
            <person name="Overmann J."/>
            <person name="Amann R."/>
            <person name="Jetten M.S.M."/>
            <person name="Mascher T."/>
            <person name="Medema M.H."/>
            <person name="Devos D.P."/>
            <person name="Kaster A.-K."/>
            <person name="Ovreas L."/>
            <person name="Rohde M."/>
            <person name="Galperin M.Y."/>
            <person name="Jogler C."/>
        </authorList>
    </citation>
    <scope>NUCLEOTIDE SEQUENCE [LARGE SCALE GENOMIC DNA]</scope>
    <source>
        <strain evidence="2 3">UC8</strain>
    </source>
</reference>
<evidence type="ECO:0000259" key="1">
    <source>
        <dbReference type="Pfam" id="PF07596"/>
    </source>
</evidence>
<feature type="domain" description="DUF1559" evidence="1">
    <location>
        <begin position="34"/>
        <end position="273"/>
    </location>
</feature>
<dbReference type="OrthoDB" id="247601at2"/>
<dbReference type="InterPro" id="IPR027558">
    <property type="entry name" value="Pre_pil_HX9DG_C"/>
</dbReference>
<evidence type="ECO:0000313" key="3">
    <source>
        <dbReference type="Proteomes" id="UP000325286"/>
    </source>
</evidence>
<gene>
    <name evidence="2" type="ORF">UC8_21250</name>
</gene>
<dbReference type="PANTHER" id="PTHR30093:SF2">
    <property type="entry name" value="TYPE II SECRETION SYSTEM PROTEIN H"/>
    <property type="match status" value="1"/>
</dbReference>
<dbReference type="PANTHER" id="PTHR30093">
    <property type="entry name" value="GENERAL SECRETION PATHWAY PROTEIN G"/>
    <property type="match status" value="1"/>
</dbReference>
<dbReference type="SUPFAM" id="SSF54523">
    <property type="entry name" value="Pili subunits"/>
    <property type="match status" value="1"/>
</dbReference>
<dbReference type="Pfam" id="PF07963">
    <property type="entry name" value="N_methyl"/>
    <property type="match status" value="1"/>
</dbReference>
<dbReference type="Gene3D" id="3.30.700.10">
    <property type="entry name" value="Glycoprotein, Type 4 Pilin"/>
    <property type="match status" value="1"/>
</dbReference>
<dbReference type="AlphaFoldDB" id="A0A5B9QQD3"/>
<dbReference type="EMBL" id="CP042914">
    <property type="protein sequence ID" value="QEG40119.1"/>
    <property type="molecule type" value="Genomic_DNA"/>
</dbReference>
<dbReference type="Pfam" id="PF07596">
    <property type="entry name" value="SBP_bac_10"/>
    <property type="match status" value="1"/>
</dbReference>
<protein>
    <recommendedName>
        <fullName evidence="1">DUF1559 domain-containing protein</fullName>
    </recommendedName>
</protein>
<dbReference type="Proteomes" id="UP000325286">
    <property type="component" value="Chromosome"/>
</dbReference>
<evidence type="ECO:0000313" key="2">
    <source>
        <dbReference type="EMBL" id="QEG40119.1"/>
    </source>
</evidence>
<dbReference type="NCBIfam" id="TIGR04294">
    <property type="entry name" value="pre_pil_HX9DG"/>
    <property type="match status" value="1"/>
</dbReference>
<organism evidence="2 3">
    <name type="scientific">Roseimaritima ulvae</name>
    <dbReference type="NCBI Taxonomy" id="980254"/>
    <lineage>
        <taxon>Bacteria</taxon>
        <taxon>Pseudomonadati</taxon>
        <taxon>Planctomycetota</taxon>
        <taxon>Planctomycetia</taxon>
        <taxon>Pirellulales</taxon>
        <taxon>Pirellulaceae</taxon>
        <taxon>Roseimaritima</taxon>
    </lineage>
</organism>
<sequence>MHKRKPRTAFTLVELLVVIAIIGVLVGLLLPAVQAAREAARRMQCSNNLKQLGLATHNYHDTFGSLPPGWIDDTTNQNRMGWGTFVLPFMEQGAIHERMKSVGAYDVPWYTIPEMITGTTDVPVPYAKTVLPGFICPSDPSSGLNLDLQELGKSNYTGIGGAHYISPNANGTFYNNSYVAFRDMRDGLSNLVMVGERSTIKQPSRSFIKHGTLWIGGTNHARYFYNNAIVNASAYYSINGTAGNFNLTSAHPGGVQFLLGDGSARFISETINLNTYRDLGSIADGNVLSEF</sequence>
<dbReference type="RefSeq" id="WP_068130444.1">
    <property type="nucleotide sequence ID" value="NZ_CP042914.1"/>
</dbReference>
<name>A0A5B9QQD3_9BACT</name>
<dbReference type="InterPro" id="IPR011453">
    <property type="entry name" value="DUF1559"/>
</dbReference>
<keyword evidence="3" id="KW-1185">Reference proteome</keyword>
<proteinExistence type="predicted"/>